<dbReference type="Pfam" id="PF08240">
    <property type="entry name" value="ADH_N"/>
    <property type="match status" value="1"/>
</dbReference>
<dbReference type="InterPro" id="IPR047618">
    <property type="entry name" value="QOR-like"/>
</dbReference>
<dbReference type="CDD" id="cd05286">
    <property type="entry name" value="QOR2"/>
    <property type="match status" value="1"/>
</dbReference>
<gene>
    <name evidence="4" type="ORF">ACFQ00_01390</name>
</gene>
<accession>A0ABW3BXW4</accession>
<evidence type="ECO:0000313" key="4">
    <source>
        <dbReference type="EMBL" id="MFD0846966.1"/>
    </source>
</evidence>
<dbReference type="InterPro" id="IPR013149">
    <property type="entry name" value="ADH-like_C"/>
</dbReference>
<dbReference type="Gene3D" id="3.40.50.720">
    <property type="entry name" value="NAD(P)-binding Rossmann-like Domain"/>
    <property type="match status" value="1"/>
</dbReference>
<dbReference type="SUPFAM" id="SSF50129">
    <property type="entry name" value="GroES-like"/>
    <property type="match status" value="1"/>
</dbReference>
<keyword evidence="1" id="KW-0521">NADP</keyword>
<dbReference type="SMART" id="SM00829">
    <property type="entry name" value="PKS_ER"/>
    <property type="match status" value="1"/>
</dbReference>
<keyword evidence="5" id="KW-1185">Reference proteome</keyword>
<evidence type="ECO:0000259" key="3">
    <source>
        <dbReference type="SMART" id="SM00829"/>
    </source>
</evidence>
<dbReference type="EMBL" id="JBHTIK010000001">
    <property type="protein sequence ID" value="MFD0846966.1"/>
    <property type="molecule type" value="Genomic_DNA"/>
</dbReference>
<dbReference type="Pfam" id="PF00107">
    <property type="entry name" value="ADH_zinc_N"/>
    <property type="match status" value="1"/>
</dbReference>
<dbReference type="InterPro" id="IPR011032">
    <property type="entry name" value="GroES-like_sf"/>
</dbReference>
<evidence type="ECO:0000313" key="5">
    <source>
        <dbReference type="Proteomes" id="UP001597124"/>
    </source>
</evidence>
<reference evidence="5" key="1">
    <citation type="journal article" date="2019" name="Int. J. Syst. Evol. Microbiol.">
        <title>The Global Catalogue of Microorganisms (GCM) 10K type strain sequencing project: providing services to taxonomists for standard genome sequencing and annotation.</title>
        <authorList>
            <consortium name="The Broad Institute Genomics Platform"/>
            <consortium name="The Broad Institute Genome Sequencing Center for Infectious Disease"/>
            <person name="Wu L."/>
            <person name="Ma J."/>
        </authorList>
    </citation>
    <scope>NUCLEOTIDE SEQUENCE [LARGE SCALE GENOMIC DNA]</scope>
    <source>
        <strain evidence="5">CCUG 52537</strain>
    </source>
</reference>
<dbReference type="PANTHER" id="PTHR48106:SF13">
    <property type="entry name" value="QUINONE OXIDOREDUCTASE-RELATED"/>
    <property type="match status" value="1"/>
</dbReference>
<dbReference type="Proteomes" id="UP001597124">
    <property type="component" value="Unassembled WGS sequence"/>
</dbReference>
<dbReference type="SUPFAM" id="SSF51735">
    <property type="entry name" value="NAD(P)-binding Rossmann-fold domains"/>
    <property type="match status" value="1"/>
</dbReference>
<evidence type="ECO:0000256" key="2">
    <source>
        <dbReference type="ARBA" id="ARBA00023002"/>
    </source>
</evidence>
<evidence type="ECO:0000256" key="1">
    <source>
        <dbReference type="ARBA" id="ARBA00022857"/>
    </source>
</evidence>
<name>A0ABW3BXW4_SPHXN</name>
<dbReference type="InterPro" id="IPR036291">
    <property type="entry name" value="NAD(P)-bd_dom_sf"/>
</dbReference>
<organism evidence="4 5">
    <name type="scientific">Sphingosinicella xenopeptidilytica</name>
    <dbReference type="NCBI Taxonomy" id="364098"/>
    <lineage>
        <taxon>Bacteria</taxon>
        <taxon>Pseudomonadati</taxon>
        <taxon>Pseudomonadota</taxon>
        <taxon>Alphaproteobacteria</taxon>
        <taxon>Sphingomonadales</taxon>
        <taxon>Sphingosinicellaceae</taxon>
        <taxon>Sphingosinicella</taxon>
    </lineage>
</organism>
<proteinExistence type="predicted"/>
<dbReference type="RefSeq" id="WP_381485098.1">
    <property type="nucleotide sequence ID" value="NZ_JBHTIK010000001.1"/>
</dbReference>
<feature type="domain" description="Enoyl reductase (ER)" evidence="3">
    <location>
        <begin position="11"/>
        <end position="320"/>
    </location>
</feature>
<dbReference type="InterPro" id="IPR020843">
    <property type="entry name" value="ER"/>
</dbReference>
<dbReference type="Gene3D" id="3.90.180.10">
    <property type="entry name" value="Medium-chain alcohol dehydrogenases, catalytic domain"/>
    <property type="match status" value="1"/>
</dbReference>
<comment type="caution">
    <text evidence="4">The sequence shown here is derived from an EMBL/GenBank/DDBJ whole genome shotgun (WGS) entry which is preliminary data.</text>
</comment>
<protein>
    <submittedName>
        <fullName evidence="4">Quinone oxidoreductase family protein</fullName>
    </submittedName>
</protein>
<dbReference type="InterPro" id="IPR013154">
    <property type="entry name" value="ADH-like_N"/>
</dbReference>
<dbReference type="PANTHER" id="PTHR48106">
    <property type="entry name" value="QUINONE OXIDOREDUCTASE PIG3-RELATED"/>
    <property type="match status" value="1"/>
</dbReference>
<sequence length="324" mass="33661">MAYRMAFQKTGGPEVIERQDFTPVPPGPGELAIRHTAIGVNFIDTYHRSGLYPVSLPAAPGIEAAGVVEAIGEGVSGFAPGDRIGYFTGRPGAYATHRNIPATQALKLPDTLPDEDAAGVMLKAATTEYLVERCARVKAADAALVHAAAGGVGLLLVQWLKAIGVRVVATAGSADKQALARSAGADVVCDYADAATTAREMTGGTGVDAVFDGVGKATWDVSLSALRTRGLLVSFGNASGPVTGVDLGILAAKGSLFVTRPTVAHYYATPEDFRAGSARFLEMLATGKLKADIHQRHALIDAAQVHRDLEARKTTGATIMLPEA</sequence>
<keyword evidence="2" id="KW-0560">Oxidoreductase</keyword>